<dbReference type="OrthoDB" id="9804747at2"/>
<dbReference type="Gene3D" id="1.10.3210.10">
    <property type="entry name" value="Hypothetical protein af1432"/>
    <property type="match status" value="1"/>
</dbReference>
<gene>
    <name evidence="6" type="ORF">EDC14_100760</name>
</gene>
<dbReference type="InterPro" id="IPR000700">
    <property type="entry name" value="PAS-assoc_C"/>
</dbReference>
<dbReference type="InterPro" id="IPR006674">
    <property type="entry name" value="HD_domain"/>
</dbReference>
<evidence type="ECO:0000259" key="4">
    <source>
        <dbReference type="PROSITE" id="PS51831"/>
    </source>
</evidence>
<dbReference type="InterPro" id="IPR035965">
    <property type="entry name" value="PAS-like_dom_sf"/>
</dbReference>
<dbReference type="Gene3D" id="3.30.70.270">
    <property type="match status" value="1"/>
</dbReference>
<dbReference type="SUPFAM" id="SSF55073">
    <property type="entry name" value="Nucleotide cyclase"/>
    <property type="match status" value="1"/>
</dbReference>
<dbReference type="Pfam" id="PF13426">
    <property type="entry name" value="PAS_9"/>
    <property type="match status" value="1"/>
</dbReference>
<dbReference type="AlphaFoldDB" id="A0A4R1RXX6"/>
<dbReference type="SMART" id="SM00267">
    <property type="entry name" value="GGDEF"/>
    <property type="match status" value="1"/>
</dbReference>
<dbReference type="CDD" id="cd01949">
    <property type="entry name" value="GGDEF"/>
    <property type="match status" value="1"/>
</dbReference>
<evidence type="ECO:0000313" key="6">
    <source>
        <dbReference type="EMBL" id="TCL71598.1"/>
    </source>
</evidence>
<evidence type="ECO:0000259" key="5">
    <source>
        <dbReference type="PROSITE" id="PS51832"/>
    </source>
</evidence>
<dbReference type="CDD" id="cd00130">
    <property type="entry name" value="PAS"/>
    <property type="match status" value="2"/>
</dbReference>
<dbReference type="PROSITE" id="PS51832">
    <property type="entry name" value="HD_GYP"/>
    <property type="match status" value="1"/>
</dbReference>
<keyword evidence="7" id="KW-1185">Reference proteome</keyword>
<dbReference type="Pfam" id="PF13487">
    <property type="entry name" value="HD_5"/>
    <property type="match status" value="1"/>
</dbReference>
<proteinExistence type="predicted"/>
<dbReference type="Gene3D" id="3.30.450.20">
    <property type="entry name" value="PAS domain"/>
    <property type="match status" value="2"/>
</dbReference>
<dbReference type="InterPro" id="IPR043128">
    <property type="entry name" value="Rev_trsase/Diguanyl_cyclase"/>
</dbReference>
<feature type="domain" description="GGDEF" evidence="3">
    <location>
        <begin position="310"/>
        <end position="443"/>
    </location>
</feature>
<dbReference type="SMART" id="SM00091">
    <property type="entry name" value="PAS"/>
    <property type="match status" value="2"/>
</dbReference>
<feature type="domain" description="HD" evidence="4">
    <location>
        <begin position="453"/>
        <end position="573"/>
    </location>
</feature>
<dbReference type="RefSeq" id="WP_132013744.1">
    <property type="nucleotide sequence ID" value="NZ_SLUN01000007.1"/>
</dbReference>
<dbReference type="SUPFAM" id="SSF109604">
    <property type="entry name" value="HD-domain/PDEase-like"/>
    <property type="match status" value="1"/>
</dbReference>
<comment type="caution">
    <text evidence="6">The sequence shown here is derived from an EMBL/GenBank/DDBJ whole genome shotgun (WGS) entry which is preliminary data.</text>
</comment>
<dbReference type="PANTHER" id="PTHR43155">
    <property type="entry name" value="CYCLIC DI-GMP PHOSPHODIESTERASE PA4108-RELATED"/>
    <property type="match status" value="1"/>
</dbReference>
<dbReference type="PROSITE" id="PS50113">
    <property type="entry name" value="PAC"/>
    <property type="match status" value="1"/>
</dbReference>
<dbReference type="InterPro" id="IPR000160">
    <property type="entry name" value="GGDEF_dom"/>
</dbReference>
<dbReference type="Proteomes" id="UP000295008">
    <property type="component" value="Unassembled WGS sequence"/>
</dbReference>
<feature type="domain" description="PAC" evidence="2">
    <location>
        <begin position="229"/>
        <end position="281"/>
    </location>
</feature>
<dbReference type="Pfam" id="PF00990">
    <property type="entry name" value="GGDEF"/>
    <property type="match status" value="1"/>
</dbReference>
<dbReference type="NCBIfam" id="TIGR00229">
    <property type="entry name" value="sensory_box"/>
    <property type="match status" value="1"/>
</dbReference>
<dbReference type="PROSITE" id="PS51831">
    <property type="entry name" value="HD"/>
    <property type="match status" value="1"/>
</dbReference>
<dbReference type="SUPFAM" id="SSF55785">
    <property type="entry name" value="PYP-like sensor domain (PAS domain)"/>
    <property type="match status" value="2"/>
</dbReference>
<evidence type="ECO:0000259" key="1">
    <source>
        <dbReference type="PROSITE" id="PS50112"/>
    </source>
</evidence>
<reference evidence="6 7" key="1">
    <citation type="submission" date="2019-03" db="EMBL/GenBank/DDBJ databases">
        <title>Genomic Encyclopedia of Type Strains, Phase IV (KMG-IV): sequencing the most valuable type-strain genomes for metagenomic binning, comparative biology and taxonomic classification.</title>
        <authorList>
            <person name="Goeker M."/>
        </authorList>
    </citation>
    <scope>NUCLEOTIDE SEQUENCE [LARGE SCALE GENOMIC DNA]</scope>
    <source>
        <strain evidence="6 7">LX-B</strain>
    </source>
</reference>
<dbReference type="CDD" id="cd00077">
    <property type="entry name" value="HDc"/>
    <property type="match status" value="1"/>
</dbReference>
<name>A0A4R1RXX6_HYDET</name>
<evidence type="ECO:0000313" key="7">
    <source>
        <dbReference type="Proteomes" id="UP000295008"/>
    </source>
</evidence>
<dbReference type="InterPro" id="IPR000014">
    <property type="entry name" value="PAS"/>
</dbReference>
<dbReference type="Pfam" id="PF13188">
    <property type="entry name" value="PAS_8"/>
    <property type="match status" value="1"/>
</dbReference>
<dbReference type="InterPro" id="IPR029787">
    <property type="entry name" value="Nucleotide_cyclase"/>
</dbReference>
<accession>A0A4R1RXX6</accession>
<dbReference type="SMART" id="SM00471">
    <property type="entry name" value="HDc"/>
    <property type="match status" value="1"/>
</dbReference>
<dbReference type="EMBL" id="SLUN01000007">
    <property type="protein sequence ID" value="TCL71598.1"/>
    <property type="molecule type" value="Genomic_DNA"/>
</dbReference>
<dbReference type="PROSITE" id="PS50112">
    <property type="entry name" value="PAS"/>
    <property type="match status" value="1"/>
</dbReference>
<dbReference type="PANTHER" id="PTHR43155:SF2">
    <property type="entry name" value="CYCLIC DI-GMP PHOSPHODIESTERASE PA4108"/>
    <property type="match status" value="1"/>
</dbReference>
<evidence type="ECO:0000259" key="3">
    <source>
        <dbReference type="PROSITE" id="PS50887"/>
    </source>
</evidence>
<organism evidence="6 7">
    <name type="scientific">Hydrogenispora ethanolica</name>
    <dbReference type="NCBI Taxonomy" id="1082276"/>
    <lineage>
        <taxon>Bacteria</taxon>
        <taxon>Bacillati</taxon>
        <taxon>Bacillota</taxon>
        <taxon>Hydrogenispora</taxon>
    </lineage>
</organism>
<evidence type="ECO:0000259" key="2">
    <source>
        <dbReference type="PROSITE" id="PS50113"/>
    </source>
</evidence>
<sequence length="623" mass="69740">MKYYHNAIKLQAYYRVRKTLSRIQAENAIRLLQTKRFHSQMFQLFPEAQLILEKGRIVAANPAALRLFAASHSEQLCGRSLLELALPEVRSALAARLQVAGAAEPAVRTGVEAYQRLDGSVAEIATWEIALPFPGRVLWFGRAAAAAGGAQVAPGSGDQRFQDLFHSLGDPVILCDIAKPFLIREVNATACQTLGYAREELLGQPSQLIIAPEWRAQAPKIAQRLQENGKICFETVHQCRDGARIPVEVNGLLLELDGRPLLLAVARDISERKKMEAKLKKLTFNDQVTGVYNRAFLEEELKKLDKQNSAAYGVILGDINGLKLVNDTFGHETGDRFLRRAAKLLQEACGKADLIARWGGDEFAIVVPDPDVQAIERLCRRIRKRFLSSESQPVTLSIALGFAVKETPNQTYREVLKEADERMYRNKLLEQNKSYNSLLVSLQTDLAGQYQETDEHSRRLKELAQRMGEVLDLSMLEKDNLALLATLHDIGKVAVPSSILGKPGPLTPLEFDIIQKHPEVGYRIAKLYLNHIAEGILTHHERWDGTGYPLGLKGEQIPLISRIIAIVDAFDAMTHDRVYRKALRLEDALTEIARNSGSQFDPQLVQIFLNFFDQPVPNVLLER</sequence>
<dbReference type="NCBIfam" id="TIGR00254">
    <property type="entry name" value="GGDEF"/>
    <property type="match status" value="1"/>
</dbReference>
<feature type="domain" description="HD-GYP" evidence="5">
    <location>
        <begin position="431"/>
        <end position="623"/>
    </location>
</feature>
<feature type="domain" description="PAS" evidence="1">
    <location>
        <begin position="157"/>
        <end position="229"/>
    </location>
</feature>
<dbReference type="PROSITE" id="PS50887">
    <property type="entry name" value="GGDEF"/>
    <property type="match status" value="1"/>
</dbReference>
<protein>
    <submittedName>
        <fullName evidence="6">PAS domain S-box-containing protein/diguanylate cyclase (GGDEF)-like protein</fullName>
    </submittedName>
</protein>
<dbReference type="InterPro" id="IPR003607">
    <property type="entry name" value="HD/PDEase_dom"/>
</dbReference>
<dbReference type="InterPro" id="IPR037522">
    <property type="entry name" value="HD_GYP_dom"/>
</dbReference>